<sequence>MRAADLVKMSWRQIVRRRVVTFLCMIGLSIGCASIIMAVSIGQSAQRQSEEQMNAEFKMDEITVLPNSSGAGGTMEIGRGDITKEKLDVIRNLSHVTAALPMLKLNYMDMSILDSRNVSTEVIGTDLGSLASFGFEFAEGGASTALGAAIVSYGATFGLADPIIRNEIFEALKNDPNNEQNYLKLSQFDQKQTDLYQQQIHFSESNLPDKAAAAKISTPLRVSGVLEVKSGSNAEYSLYEKTVYVSLDTARMLQEQFVKEGESSPPLKFESVLIKVEDKKYVAQVEAQIQQLFLTTQSNLFQEVMIQEKFALYKKAALSIGLFIMFLASLSILVAMTMSTHQRRRQIGVMKILGANLWQIRQMFVTEAALLGLLGGAVGLVISYIVVGGLNKVIVSGAIANVSFNVNIPVFALVVGIVFTVLTGVLSGIYPAVSASRTNALEVIKNG</sequence>
<feature type="transmembrane region" description="Helical" evidence="7">
    <location>
        <begin position="20"/>
        <end position="42"/>
    </location>
</feature>
<evidence type="ECO:0000256" key="2">
    <source>
        <dbReference type="ARBA" id="ARBA00022475"/>
    </source>
</evidence>
<evidence type="ECO:0000256" key="6">
    <source>
        <dbReference type="ARBA" id="ARBA00038076"/>
    </source>
</evidence>
<dbReference type="InterPro" id="IPR050250">
    <property type="entry name" value="Macrolide_Exporter_MacB"/>
</dbReference>
<evidence type="ECO:0000256" key="3">
    <source>
        <dbReference type="ARBA" id="ARBA00022692"/>
    </source>
</evidence>
<protein>
    <submittedName>
        <fullName evidence="10">MacB-like core domain-containing protein</fullName>
    </submittedName>
</protein>
<evidence type="ECO:0000256" key="4">
    <source>
        <dbReference type="ARBA" id="ARBA00022989"/>
    </source>
</evidence>
<dbReference type="PANTHER" id="PTHR30572:SF4">
    <property type="entry name" value="ABC TRANSPORTER PERMEASE YTRF"/>
    <property type="match status" value="1"/>
</dbReference>
<evidence type="ECO:0000259" key="9">
    <source>
        <dbReference type="Pfam" id="PF12704"/>
    </source>
</evidence>
<dbReference type="PANTHER" id="PTHR30572">
    <property type="entry name" value="MEMBRANE COMPONENT OF TRANSPORTER-RELATED"/>
    <property type="match status" value="1"/>
</dbReference>
<organism evidence="10 11">
    <name type="scientific">Paenibacillus algorifonticola</name>
    <dbReference type="NCBI Taxonomy" id="684063"/>
    <lineage>
        <taxon>Bacteria</taxon>
        <taxon>Bacillati</taxon>
        <taxon>Bacillota</taxon>
        <taxon>Bacilli</taxon>
        <taxon>Bacillales</taxon>
        <taxon>Paenibacillaceae</taxon>
        <taxon>Paenibacillus</taxon>
    </lineage>
</organism>
<comment type="similarity">
    <text evidence="6">Belongs to the ABC-4 integral membrane protein family.</text>
</comment>
<dbReference type="Proteomes" id="UP000183410">
    <property type="component" value="Unassembled WGS sequence"/>
</dbReference>
<dbReference type="AlphaFoldDB" id="A0A1I2F7U5"/>
<feature type="domain" description="MacB-like periplasmic core" evidence="9">
    <location>
        <begin position="21"/>
        <end position="142"/>
    </location>
</feature>
<keyword evidence="4 7" id="KW-1133">Transmembrane helix</keyword>
<keyword evidence="3 7" id="KW-0812">Transmembrane</keyword>
<evidence type="ECO:0000313" key="11">
    <source>
        <dbReference type="Proteomes" id="UP000183410"/>
    </source>
</evidence>
<dbReference type="OrthoDB" id="9770099at2"/>
<evidence type="ECO:0000259" key="8">
    <source>
        <dbReference type="Pfam" id="PF02687"/>
    </source>
</evidence>
<accession>A0A1I2F7U5</accession>
<keyword evidence="11" id="KW-1185">Reference proteome</keyword>
<dbReference type="Pfam" id="PF12704">
    <property type="entry name" value="MacB_PCD"/>
    <property type="match status" value="1"/>
</dbReference>
<keyword evidence="5 7" id="KW-0472">Membrane</keyword>
<evidence type="ECO:0000256" key="1">
    <source>
        <dbReference type="ARBA" id="ARBA00004651"/>
    </source>
</evidence>
<dbReference type="InterPro" id="IPR003838">
    <property type="entry name" value="ABC3_permease_C"/>
</dbReference>
<feature type="transmembrane region" description="Helical" evidence="7">
    <location>
        <begin position="368"/>
        <end position="390"/>
    </location>
</feature>
<feature type="transmembrane region" description="Helical" evidence="7">
    <location>
        <begin position="410"/>
        <end position="433"/>
    </location>
</feature>
<reference evidence="11" key="1">
    <citation type="submission" date="2016-10" db="EMBL/GenBank/DDBJ databases">
        <authorList>
            <person name="Varghese N."/>
            <person name="Submissions S."/>
        </authorList>
    </citation>
    <scope>NUCLEOTIDE SEQUENCE [LARGE SCALE GENOMIC DNA]</scope>
    <source>
        <strain evidence="11">CGMCC 1.10223</strain>
    </source>
</reference>
<dbReference type="Pfam" id="PF02687">
    <property type="entry name" value="FtsX"/>
    <property type="match status" value="1"/>
</dbReference>
<feature type="domain" description="ABC3 transporter permease C-terminal" evidence="8">
    <location>
        <begin position="319"/>
        <end position="439"/>
    </location>
</feature>
<dbReference type="EMBL" id="FONN01000011">
    <property type="protein sequence ID" value="SFF00877.1"/>
    <property type="molecule type" value="Genomic_DNA"/>
</dbReference>
<dbReference type="PROSITE" id="PS51257">
    <property type="entry name" value="PROKAR_LIPOPROTEIN"/>
    <property type="match status" value="1"/>
</dbReference>
<evidence type="ECO:0000256" key="7">
    <source>
        <dbReference type="SAM" id="Phobius"/>
    </source>
</evidence>
<dbReference type="GO" id="GO:0005886">
    <property type="term" value="C:plasma membrane"/>
    <property type="evidence" value="ECO:0007669"/>
    <property type="project" value="UniProtKB-SubCell"/>
</dbReference>
<dbReference type="GO" id="GO:0022857">
    <property type="term" value="F:transmembrane transporter activity"/>
    <property type="evidence" value="ECO:0007669"/>
    <property type="project" value="TreeGrafter"/>
</dbReference>
<dbReference type="RefSeq" id="WP_046232206.1">
    <property type="nucleotide sequence ID" value="NZ_FONN01000011.1"/>
</dbReference>
<gene>
    <name evidence="10" type="ORF">SAMN04487969_11177</name>
</gene>
<dbReference type="InterPro" id="IPR025857">
    <property type="entry name" value="MacB_PCD"/>
</dbReference>
<comment type="subcellular location">
    <subcellularLocation>
        <location evidence="1">Cell membrane</location>
        <topology evidence="1">Multi-pass membrane protein</topology>
    </subcellularLocation>
</comment>
<keyword evidence="2" id="KW-1003">Cell membrane</keyword>
<evidence type="ECO:0000313" key="10">
    <source>
        <dbReference type="EMBL" id="SFF00877.1"/>
    </source>
</evidence>
<evidence type="ECO:0000256" key="5">
    <source>
        <dbReference type="ARBA" id="ARBA00023136"/>
    </source>
</evidence>
<feature type="transmembrane region" description="Helical" evidence="7">
    <location>
        <begin position="316"/>
        <end position="336"/>
    </location>
</feature>
<proteinExistence type="inferred from homology"/>
<name>A0A1I2F7U5_9BACL</name>